<name>A0A2Z4XXZ1_9GAMM</name>
<keyword evidence="1" id="KW-0472">Membrane</keyword>
<keyword evidence="1" id="KW-1133">Transmembrane helix</keyword>
<accession>A0A2Z4XXZ1</accession>
<feature type="transmembrane region" description="Helical" evidence="1">
    <location>
        <begin position="177"/>
        <end position="197"/>
    </location>
</feature>
<feature type="transmembrane region" description="Helical" evidence="1">
    <location>
        <begin position="124"/>
        <end position="157"/>
    </location>
</feature>
<feature type="transmembrane region" description="Helical" evidence="1">
    <location>
        <begin position="7"/>
        <end position="24"/>
    </location>
</feature>
<evidence type="ECO:0000313" key="4">
    <source>
        <dbReference type="Proteomes" id="UP000251120"/>
    </source>
</evidence>
<protein>
    <submittedName>
        <fullName evidence="2">Uncharacterized protein</fullName>
    </submittedName>
</protein>
<keyword evidence="5" id="KW-1185">Reference proteome</keyword>
<feature type="transmembrane region" description="Helical" evidence="1">
    <location>
        <begin position="30"/>
        <end position="47"/>
    </location>
</feature>
<dbReference type="KEGG" id="fad:CDH04_03515"/>
<evidence type="ECO:0000313" key="3">
    <source>
        <dbReference type="EMBL" id="QIW11768.1"/>
    </source>
</evidence>
<dbReference type="AlphaFoldDB" id="A0A2Z4XXZ1"/>
<dbReference type="EMBL" id="CP021781">
    <property type="protein sequence ID" value="AXA33536.1"/>
    <property type="molecule type" value="Genomic_DNA"/>
</dbReference>
<reference evidence="2 4" key="1">
    <citation type="submission" date="2017-06" db="EMBL/GenBank/DDBJ databases">
        <title>Complete genome of Francisella adeliensis.</title>
        <authorList>
            <person name="Vallesi A."/>
            <person name="Sjodin A."/>
        </authorList>
    </citation>
    <scope>NUCLEOTIDE SEQUENCE [LARGE SCALE GENOMIC DNA]</scope>
    <source>
        <strain evidence="2 4">FDC440</strain>
    </source>
</reference>
<gene>
    <name evidence="2" type="ORF">CDH04_03515</name>
    <name evidence="3" type="ORF">FZC43_03515</name>
</gene>
<sequence length="205" mass="23511">MITLNDVMLECFGNLMFFIFAILLYKQNRLAWSFVILNILIITYLSAKYSISTALIFMSAQIVAVLIVGVSWFIKPMFEAIDKIRLILAIIVSLLILVIWVLLMYFFVNPYILNFKMLFGFDYLIYMLFVLGCIFVAFRLSIGLIILATVFISKSFYYSQTIVDISNAPAHIKEFTPYFLVSACCMILAGVFLVVAYTRAKKNLI</sequence>
<keyword evidence="1" id="KW-0812">Transmembrane</keyword>
<organism evidence="2 4">
    <name type="scientific">Francisella adeliensis</name>
    <dbReference type="NCBI Taxonomy" id="2007306"/>
    <lineage>
        <taxon>Bacteria</taxon>
        <taxon>Pseudomonadati</taxon>
        <taxon>Pseudomonadota</taxon>
        <taxon>Gammaproteobacteria</taxon>
        <taxon>Thiotrichales</taxon>
        <taxon>Francisellaceae</taxon>
        <taxon>Francisella</taxon>
    </lineage>
</organism>
<dbReference type="OrthoDB" id="5604365at2"/>
<dbReference type="Proteomes" id="UP000681131">
    <property type="component" value="Chromosome"/>
</dbReference>
<reference evidence="3 5" key="2">
    <citation type="submission" date="2019-08" db="EMBL/GenBank/DDBJ databases">
        <title>Complete genome sequences of Francisella adeliensis (FSC1325 and FSC1326).</title>
        <authorList>
            <person name="Ohrman C."/>
            <person name="Uneklint I."/>
            <person name="Vallesi A."/>
            <person name="Karlsson L."/>
            <person name="Sjodin A."/>
        </authorList>
    </citation>
    <scope>NUCLEOTIDE SEQUENCE [LARGE SCALE GENOMIC DNA]</scope>
    <source>
        <strain evidence="3 5">FSC1325</strain>
    </source>
</reference>
<feature type="transmembrane region" description="Helical" evidence="1">
    <location>
        <begin position="54"/>
        <end position="74"/>
    </location>
</feature>
<proteinExistence type="predicted"/>
<dbReference type="EMBL" id="CP043424">
    <property type="protein sequence ID" value="QIW11768.1"/>
    <property type="molecule type" value="Genomic_DNA"/>
</dbReference>
<evidence type="ECO:0000313" key="5">
    <source>
        <dbReference type="Proteomes" id="UP000681131"/>
    </source>
</evidence>
<dbReference type="RefSeq" id="WP_112869709.1">
    <property type="nucleotide sequence ID" value="NZ_CP021781.1"/>
</dbReference>
<evidence type="ECO:0000256" key="1">
    <source>
        <dbReference type="SAM" id="Phobius"/>
    </source>
</evidence>
<feature type="transmembrane region" description="Helical" evidence="1">
    <location>
        <begin position="86"/>
        <end position="112"/>
    </location>
</feature>
<evidence type="ECO:0000313" key="2">
    <source>
        <dbReference type="EMBL" id="AXA33536.1"/>
    </source>
</evidence>
<dbReference type="Proteomes" id="UP000251120">
    <property type="component" value="Chromosome"/>
</dbReference>